<dbReference type="InterPro" id="IPR019734">
    <property type="entry name" value="TPR_rpt"/>
</dbReference>
<proteinExistence type="predicted"/>
<comment type="caution">
    <text evidence="2">The sequence shown here is derived from an EMBL/GenBank/DDBJ whole genome shotgun (WGS) entry which is preliminary data.</text>
</comment>
<dbReference type="InterPro" id="IPR011990">
    <property type="entry name" value="TPR-like_helical_dom_sf"/>
</dbReference>
<name>A0A838CV36_9BACI</name>
<accession>A0A838CV36</accession>
<dbReference type="Pfam" id="PF09986">
    <property type="entry name" value="DUF2225"/>
    <property type="match status" value="1"/>
</dbReference>
<protein>
    <submittedName>
        <fullName evidence="2">DUF2225 domain-containing protein</fullName>
    </submittedName>
</protein>
<reference evidence="2 3" key="1">
    <citation type="journal article" date="2004" name="Extremophiles">
        <title>Halobacillus locisalis sp. nov., a halophilic bacterium isolated from a marine solar saltern of the Yellow Sea in Korea.</title>
        <authorList>
            <person name="Yoon J.H."/>
            <person name="Kang K.H."/>
            <person name="Oh T.K."/>
            <person name="Park Y.H."/>
        </authorList>
    </citation>
    <scope>NUCLEOTIDE SEQUENCE [LARGE SCALE GENOMIC DNA]</scope>
    <source>
        <strain evidence="2 3">KCTC 3788</strain>
    </source>
</reference>
<gene>
    <name evidence="2" type="ORF">H0266_12750</name>
</gene>
<keyword evidence="3" id="KW-1185">Reference proteome</keyword>
<feature type="repeat" description="TPR" evidence="1">
    <location>
        <begin position="176"/>
        <end position="209"/>
    </location>
</feature>
<evidence type="ECO:0000313" key="3">
    <source>
        <dbReference type="Proteomes" id="UP000571017"/>
    </source>
</evidence>
<dbReference type="Gene3D" id="1.25.40.10">
    <property type="entry name" value="Tetratricopeptide repeat domain"/>
    <property type="match status" value="1"/>
</dbReference>
<dbReference type="Proteomes" id="UP000571017">
    <property type="component" value="Unassembled WGS sequence"/>
</dbReference>
<sequence>MGMNTNIEPTFSKKTQCTFCHHSYTTTKVRSRFVKPVTTDSLFYTTYEDDSCNPLLYHVHVCPECGYSFNDQFSTSFPPHTKHEIEKNLTNKWSGQDLTGVRTYSDAVRSLKLCIYTATLKEEKPVVLAGLYIRTLWLYQHMDRKDQEERFMRLAVEQYEKAYIEDRLDQPDMTPLKVLYLIGALYHRLGDQNNALKNFAKVVEKKNAVFDPKIVEMARDQWQNIRTEMKKDFTMS</sequence>
<evidence type="ECO:0000313" key="2">
    <source>
        <dbReference type="EMBL" id="MBA2175763.1"/>
    </source>
</evidence>
<dbReference type="RefSeq" id="WP_181472751.1">
    <property type="nucleotide sequence ID" value="NZ_JACEFG010000002.1"/>
</dbReference>
<evidence type="ECO:0000256" key="1">
    <source>
        <dbReference type="PROSITE-ProRule" id="PRU00339"/>
    </source>
</evidence>
<dbReference type="InterPro" id="IPR018708">
    <property type="entry name" value="DUF2225"/>
</dbReference>
<dbReference type="EMBL" id="JACEFG010000002">
    <property type="protein sequence ID" value="MBA2175763.1"/>
    <property type="molecule type" value="Genomic_DNA"/>
</dbReference>
<dbReference type="PROSITE" id="PS50005">
    <property type="entry name" value="TPR"/>
    <property type="match status" value="1"/>
</dbReference>
<organism evidence="2 3">
    <name type="scientific">Halobacillus locisalis</name>
    <dbReference type="NCBI Taxonomy" id="220753"/>
    <lineage>
        <taxon>Bacteria</taxon>
        <taxon>Bacillati</taxon>
        <taxon>Bacillota</taxon>
        <taxon>Bacilli</taxon>
        <taxon>Bacillales</taxon>
        <taxon>Bacillaceae</taxon>
        <taxon>Halobacillus</taxon>
    </lineage>
</organism>
<keyword evidence="1" id="KW-0802">TPR repeat</keyword>
<dbReference type="AlphaFoldDB" id="A0A838CV36"/>